<comment type="caution">
    <text evidence="1">The sequence shown here is derived from an EMBL/GenBank/DDBJ whole genome shotgun (WGS) entry which is preliminary data.</text>
</comment>
<evidence type="ECO:0000313" key="2">
    <source>
        <dbReference type="Proteomes" id="UP001280121"/>
    </source>
</evidence>
<dbReference type="PANTHER" id="PTHR47481">
    <property type="match status" value="1"/>
</dbReference>
<evidence type="ECO:0000313" key="1">
    <source>
        <dbReference type="EMBL" id="KAK2637925.1"/>
    </source>
</evidence>
<organism evidence="1 2">
    <name type="scientific">Dipteronia dyeriana</name>
    <dbReference type="NCBI Taxonomy" id="168575"/>
    <lineage>
        <taxon>Eukaryota</taxon>
        <taxon>Viridiplantae</taxon>
        <taxon>Streptophyta</taxon>
        <taxon>Embryophyta</taxon>
        <taxon>Tracheophyta</taxon>
        <taxon>Spermatophyta</taxon>
        <taxon>Magnoliopsida</taxon>
        <taxon>eudicotyledons</taxon>
        <taxon>Gunneridae</taxon>
        <taxon>Pentapetalae</taxon>
        <taxon>rosids</taxon>
        <taxon>malvids</taxon>
        <taxon>Sapindales</taxon>
        <taxon>Sapindaceae</taxon>
        <taxon>Hippocastanoideae</taxon>
        <taxon>Acereae</taxon>
        <taxon>Dipteronia</taxon>
    </lineage>
</organism>
<keyword evidence="2" id="KW-1185">Reference proteome</keyword>
<dbReference type="PANTHER" id="PTHR47481:SF31">
    <property type="entry name" value="OS01G0873500 PROTEIN"/>
    <property type="match status" value="1"/>
</dbReference>
<name>A0AAD9TKT9_9ROSI</name>
<proteinExistence type="predicted"/>
<dbReference type="Proteomes" id="UP001280121">
    <property type="component" value="Unassembled WGS sequence"/>
</dbReference>
<sequence>MFLPHYMARTMYLRNKLQTLNKGFMSINKFVVKMKCITDSLIASEQANTEYDLVSYILSSVGQEFDLVVVIVTSKKGEIIFQEAPFLSFEFILEQFASASSILPNA</sequence>
<dbReference type="EMBL" id="JANJYI010000008">
    <property type="protein sequence ID" value="KAK2637925.1"/>
    <property type="molecule type" value="Genomic_DNA"/>
</dbReference>
<gene>
    <name evidence="1" type="ORF">Ddye_025720</name>
</gene>
<reference evidence="1" key="1">
    <citation type="journal article" date="2023" name="Plant J.">
        <title>Genome sequences and population genomics provide insights into the demographic history, inbreeding, and mutation load of two 'living fossil' tree species of Dipteronia.</title>
        <authorList>
            <person name="Feng Y."/>
            <person name="Comes H.P."/>
            <person name="Chen J."/>
            <person name="Zhu S."/>
            <person name="Lu R."/>
            <person name="Zhang X."/>
            <person name="Li P."/>
            <person name="Qiu J."/>
            <person name="Olsen K.M."/>
            <person name="Qiu Y."/>
        </authorList>
    </citation>
    <scope>NUCLEOTIDE SEQUENCE</scope>
    <source>
        <strain evidence="1">KIB01</strain>
    </source>
</reference>
<accession>A0AAD9TKT9</accession>
<dbReference type="AlphaFoldDB" id="A0AAD9TKT9"/>
<protein>
    <submittedName>
        <fullName evidence="1">Uncharacterized protein</fullName>
    </submittedName>
</protein>